<dbReference type="Proteomes" id="UP001443914">
    <property type="component" value="Unassembled WGS sequence"/>
</dbReference>
<reference evidence="5" key="1">
    <citation type="submission" date="2024-03" db="EMBL/GenBank/DDBJ databases">
        <title>WGS assembly of Saponaria officinalis var. Norfolk2.</title>
        <authorList>
            <person name="Jenkins J."/>
            <person name="Shu S."/>
            <person name="Grimwood J."/>
            <person name="Barry K."/>
            <person name="Goodstein D."/>
            <person name="Schmutz J."/>
            <person name="Leebens-Mack J."/>
            <person name="Osbourn A."/>
        </authorList>
    </citation>
    <scope>NUCLEOTIDE SEQUENCE [LARGE SCALE GENOMIC DNA]</scope>
    <source>
        <strain evidence="5">JIC</strain>
    </source>
</reference>
<evidence type="ECO:0000259" key="4">
    <source>
        <dbReference type="Pfam" id="PF12146"/>
    </source>
</evidence>
<protein>
    <recommendedName>
        <fullName evidence="4">Serine aminopeptidase S33 domain-containing protein</fullName>
    </recommendedName>
</protein>
<evidence type="ECO:0000313" key="5">
    <source>
        <dbReference type="EMBL" id="KAK9732762.1"/>
    </source>
</evidence>
<dbReference type="CDD" id="cd07987">
    <property type="entry name" value="LPLAT_MGAT-like"/>
    <property type="match status" value="1"/>
</dbReference>
<comment type="caution">
    <text evidence="5">The sequence shown here is derived from an EMBL/GenBank/DDBJ whole genome shotgun (WGS) entry which is preliminary data.</text>
</comment>
<dbReference type="GO" id="GO:0016020">
    <property type="term" value="C:membrane"/>
    <property type="evidence" value="ECO:0007669"/>
    <property type="project" value="TreeGrafter"/>
</dbReference>
<evidence type="ECO:0000256" key="3">
    <source>
        <dbReference type="ARBA" id="ARBA00023315"/>
    </source>
</evidence>
<organism evidence="5 6">
    <name type="scientific">Saponaria officinalis</name>
    <name type="common">Common soapwort</name>
    <name type="synonym">Lychnis saponaria</name>
    <dbReference type="NCBI Taxonomy" id="3572"/>
    <lineage>
        <taxon>Eukaryota</taxon>
        <taxon>Viridiplantae</taxon>
        <taxon>Streptophyta</taxon>
        <taxon>Embryophyta</taxon>
        <taxon>Tracheophyta</taxon>
        <taxon>Spermatophyta</taxon>
        <taxon>Magnoliopsida</taxon>
        <taxon>eudicotyledons</taxon>
        <taxon>Gunneridae</taxon>
        <taxon>Pentapetalae</taxon>
        <taxon>Caryophyllales</taxon>
        <taxon>Caryophyllaceae</taxon>
        <taxon>Caryophylleae</taxon>
        <taxon>Saponaria</taxon>
    </lineage>
</organism>
<evidence type="ECO:0000256" key="2">
    <source>
        <dbReference type="ARBA" id="ARBA00022679"/>
    </source>
</evidence>
<dbReference type="InterPro" id="IPR007130">
    <property type="entry name" value="DAGAT"/>
</dbReference>
<evidence type="ECO:0000313" key="6">
    <source>
        <dbReference type="Proteomes" id="UP001443914"/>
    </source>
</evidence>
<dbReference type="EMBL" id="JBDFQZ010000004">
    <property type="protein sequence ID" value="KAK9732762.1"/>
    <property type="molecule type" value="Genomic_DNA"/>
</dbReference>
<keyword evidence="3" id="KW-0012">Acyltransferase</keyword>
<proteinExistence type="inferred from homology"/>
<comment type="similarity">
    <text evidence="1">Belongs to the diacylglycerol acyltransferase family.</text>
</comment>
<dbReference type="InterPro" id="IPR029058">
    <property type="entry name" value="AB_hydrolase_fold"/>
</dbReference>
<sequence>MALVLSSRVCPCFPGNLGYKFGFRGGIMGGLSGEESRAAYYGRVSVNGADYAKKVVSAMGGKSGDVGSAVEEKRSRELRPVELKVFWDDGYGTASLKDYLDLSTEMIKSDGGPPRWFCPVDCGRPLQDSPVLLFLPGMDGVGLGLILHHKSLGKVFEVRCLHIPVYDRTPFRGLVELVEKAIRKEHALSPDKPIYVVGDSFGGCLALAVAARCPTIDLVLILSNPATSMNRGHLKPLIPIMEALPDQLHKALPYLISPMLGEANKMAMVNVDAKLPPISVLKQMVANLTSLLPRVSILADIIPKDTLVWKFKLLKSAANYTNPRLHAVKAEVLVLASGKDNILPSEDEAKRLSRVLKNCEFRTFCNNGHTLLLEDGINLLTVIKATGKYRRSRKVDVVLDFIPPSLQENKVGFDNLTRFIQYCTGPVILSTLEDGKIVRGLSGVPSEGPVLLVGYHMLMGLELSGIYDAFLSEKKIILRGLAHPELLTLRYSNEISYSDYTRIFGATPVTAKNLFKLLSNNSHVLLYPGGAREALHLRGEEYKLIWPDRQEFVRMAAKFGATIVPFSVVGEDDLVELILDYDDYMKIPVVNDLIRLITSQMTRVRNGMDGEVGNENLYMPGVLPKLPGRFYYLFAKPIETRGNQELLKDKEGAEELYARIKSEIMSGIAYLLEKREEDPYRSHIDRIMYRLFTEKMDFPTFSP</sequence>
<dbReference type="InterPro" id="IPR022742">
    <property type="entry name" value="Hydrolase_4"/>
</dbReference>
<dbReference type="PANTHER" id="PTHR22753">
    <property type="entry name" value="TRANSMEMBRANE PROTEIN 68"/>
    <property type="match status" value="1"/>
</dbReference>
<evidence type="ECO:0000256" key="1">
    <source>
        <dbReference type="ARBA" id="ARBA00005420"/>
    </source>
</evidence>
<keyword evidence="2" id="KW-0808">Transferase</keyword>
<dbReference type="SUPFAM" id="SSF53474">
    <property type="entry name" value="alpha/beta-Hydrolases"/>
    <property type="match status" value="1"/>
</dbReference>
<dbReference type="Pfam" id="PF12146">
    <property type="entry name" value="Hydrolase_4"/>
    <property type="match status" value="1"/>
</dbReference>
<dbReference type="GO" id="GO:0004144">
    <property type="term" value="F:diacylglycerol O-acyltransferase activity"/>
    <property type="evidence" value="ECO:0007669"/>
    <property type="project" value="UniProtKB-ARBA"/>
</dbReference>
<name>A0AAW1LC49_SAPOF</name>
<keyword evidence="6" id="KW-1185">Reference proteome</keyword>
<dbReference type="Gene3D" id="3.40.50.1820">
    <property type="entry name" value="alpha/beta hydrolase"/>
    <property type="match status" value="1"/>
</dbReference>
<accession>A0AAW1LC49</accession>
<dbReference type="GO" id="GO:0019432">
    <property type="term" value="P:triglyceride biosynthetic process"/>
    <property type="evidence" value="ECO:0007669"/>
    <property type="project" value="UniProtKB-ARBA"/>
</dbReference>
<dbReference type="Pfam" id="PF03982">
    <property type="entry name" value="DAGAT"/>
    <property type="match status" value="1"/>
</dbReference>
<feature type="domain" description="Serine aminopeptidase S33" evidence="4">
    <location>
        <begin position="178"/>
        <end position="374"/>
    </location>
</feature>
<dbReference type="AlphaFoldDB" id="A0AAW1LC49"/>
<gene>
    <name evidence="5" type="ORF">RND81_04G020200</name>
</gene>
<dbReference type="PANTHER" id="PTHR22753:SF14">
    <property type="entry name" value="MONOACYLGLYCEROL_DIACYLGLYCEROL O-ACYLTRANSFERASE"/>
    <property type="match status" value="1"/>
</dbReference>